<gene>
    <name evidence="1" type="ORF">DWV35_08595</name>
</gene>
<sequence>MKRLAYITALILSLLIIYSGGGVSIVRYCCARCETVQSCCDTGCPKCKKAHTCDSKKGCKDKGCTATIYKLDLMKHTTELTISTLVVDLSCEHFCYLLTPTYADKPVEYDSLTSPPPLCSRQKLALYSTYII</sequence>
<evidence type="ECO:0000313" key="1">
    <source>
        <dbReference type="EMBL" id="RGX10943.1"/>
    </source>
</evidence>
<dbReference type="EMBL" id="QSBI01000008">
    <property type="protein sequence ID" value="RGX10943.1"/>
    <property type="molecule type" value="Genomic_DNA"/>
</dbReference>
<organism evidence="1 2">
    <name type="scientific">Bacteroides ovatus</name>
    <dbReference type="NCBI Taxonomy" id="28116"/>
    <lineage>
        <taxon>Bacteria</taxon>
        <taxon>Pseudomonadati</taxon>
        <taxon>Bacteroidota</taxon>
        <taxon>Bacteroidia</taxon>
        <taxon>Bacteroidales</taxon>
        <taxon>Bacteroidaceae</taxon>
        <taxon>Bacteroides</taxon>
    </lineage>
</organism>
<accession>A0A413ETI8</accession>
<reference evidence="1 2" key="1">
    <citation type="submission" date="2018-08" db="EMBL/GenBank/DDBJ databases">
        <title>A genome reference for cultivated species of the human gut microbiota.</title>
        <authorList>
            <person name="Zou Y."/>
            <person name="Xue W."/>
            <person name="Luo G."/>
        </authorList>
    </citation>
    <scope>NUCLEOTIDE SEQUENCE [LARGE SCALE GENOMIC DNA]</scope>
    <source>
        <strain evidence="1 2">AF04-46</strain>
    </source>
</reference>
<name>A0A413ETI8_BACOV</name>
<evidence type="ECO:0000313" key="2">
    <source>
        <dbReference type="Proteomes" id="UP000286031"/>
    </source>
</evidence>
<proteinExistence type="predicted"/>
<dbReference type="Proteomes" id="UP000286031">
    <property type="component" value="Unassembled WGS sequence"/>
</dbReference>
<protein>
    <submittedName>
        <fullName evidence="1">Uncharacterized protein</fullName>
    </submittedName>
</protein>
<comment type="caution">
    <text evidence="1">The sequence shown here is derived from an EMBL/GenBank/DDBJ whole genome shotgun (WGS) entry which is preliminary data.</text>
</comment>
<dbReference type="RefSeq" id="WP_117514677.1">
    <property type="nucleotide sequence ID" value="NZ_JAQCPI010000017.1"/>
</dbReference>
<dbReference type="AlphaFoldDB" id="A0A413ETI8"/>